<dbReference type="InterPro" id="IPR049438">
    <property type="entry name" value="TreT_GT1"/>
</dbReference>
<organism evidence="9 10">
    <name type="scientific">Thermodesulfovibrio aggregans</name>
    <dbReference type="NCBI Taxonomy" id="86166"/>
    <lineage>
        <taxon>Bacteria</taxon>
        <taxon>Pseudomonadati</taxon>
        <taxon>Nitrospirota</taxon>
        <taxon>Thermodesulfovibrionia</taxon>
        <taxon>Thermodesulfovibrionales</taxon>
        <taxon>Thermodesulfovibrionaceae</taxon>
        <taxon>Thermodesulfovibrio</taxon>
    </lineage>
</organism>
<dbReference type="PANTHER" id="PTHR47779:SF1">
    <property type="entry name" value="SYNTHASE (CCG-9), PUTATIVE (AFU_ORTHOLOGUE AFUA_3G12100)-RELATED"/>
    <property type="match status" value="1"/>
</dbReference>
<protein>
    <submittedName>
        <fullName evidence="9">Trehalose synthase</fullName>
    </submittedName>
</protein>
<evidence type="ECO:0000256" key="3">
    <source>
        <dbReference type="ARBA" id="ARBA00022526"/>
    </source>
</evidence>
<accession>A0A0U9HR70</accession>
<dbReference type="InterPro" id="IPR052078">
    <property type="entry name" value="Trehalose_Metab_GTase"/>
</dbReference>
<dbReference type="InterPro" id="IPR001296">
    <property type="entry name" value="Glyco_trans_1"/>
</dbReference>
<dbReference type="SUPFAM" id="SSF53756">
    <property type="entry name" value="UDP-Glycosyltransferase/glycogen phosphorylase"/>
    <property type="match status" value="1"/>
</dbReference>
<evidence type="ECO:0000313" key="10">
    <source>
        <dbReference type="Proteomes" id="UP000054976"/>
    </source>
</evidence>
<proteinExistence type="inferred from homology"/>
<dbReference type="RefSeq" id="WP_201783842.1">
    <property type="nucleotide sequence ID" value="NZ_BCNO01000003.1"/>
</dbReference>
<keyword evidence="3" id="KW-0313">Glucose metabolism</keyword>
<dbReference type="GO" id="GO:0016757">
    <property type="term" value="F:glycosyltransferase activity"/>
    <property type="evidence" value="ECO:0007669"/>
    <property type="project" value="UniProtKB-KW"/>
</dbReference>
<sequence length="414" mass="47147">MDKDLQVKRPKLRDYEPIIGKSSLEELKILADKLSGKSILNINSTYIGGGVAEILARMVPFLNELGVDAKWSVIKGDNEFFNITKKFHNALHGKKEEFKDSDFEYFLEVNRKNSEELDFSGDIIFVHDPQPVALIKKREQVGEKWLWRCHIDVSKPDERVWNFIKDYVEQYDASVFSAPNFAKMLKIRMFLIYPSIDPLSNKNKELSDEQINAVLDKYGIDRKKPIILQVSRFDYLKDPVGVIKAFEMVRKTIPCQLILAGGTATDDPESDKVLSEVREVAGKNPDIHILLLPPDSDIEINALQRAATVIVQKSIKEGFGLTVTEALWKGKPIVASAVGGIMLQVKHKITGMLCHSIEGAAYSIRTLLTNPEFARWLGKNGHAHVKQNFLITRHLKDYLLLFLSQYYKDELIYL</sequence>
<evidence type="ECO:0000259" key="8">
    <source>
        <dbReference type="Pfam" id="PF21269"/>
    </source>
</evidence>
<evidence type="ECO:0000259" key="7">
    <source>
        <dbReference type="Pfam" id="PF00534"/>
    </source>
</evidence>
<evidence type="ECO:0000256" key="1">
    <source>
        <dbReference type="ARBA" id="ARBA00009481"/>
    </source>
</evidence>
<comment type="caution">
    <text evidence="9">The sequence shown here is derived from an EMBL/GenBank/DDBJ whole genome shotgun (WGS) entry which is preliminary data.</text>
</comment>
<keyword evidence="4" id="KW-0328">Glycosyltransferase</keyword>
<dbReference type="STRING" id="86166.TAGGR_38"/>
<keyword evidence="5" id="KW-0808">Transferase</keyword>
<evidence type="ECO:0000256" key="4">
    <source>
        <dbReference type="ARBA" id="ARBA00022676"/>
    </source>
</evidence>
<dbReference type="EMBL" id="BCNO01000003">
    <property type="protein sequence ID" value="GAQ95536.1"/>
    <property type="molecule type" value="Genomic_DNA"/>
</dbReference>
<keyword evidence="6" id="KW-0119">Carbohydrate metabolism</keyword>
<dbReference type="GO" id="GO:0006006">
    <property type="term" value="P:glucose metabolic process"/>
    <property type="evidence" value="ECO:0007669"/>
    <property type="project" value="UniProtKB-KW"/>
</dbReference>
<gene>
    <name evidence="9" type="ORF">TAGGR_38</name>
</gene>
<dbReference type="Gene3D" id="3.40.50.2000">
    <property type="entry name" value="Glycogen Phosphorylase B"/>
    <property type="match status" value="2"/>
</dbReference>
<evidence type="ECO:0000256" key="2">
    <source>
        <dbReference type="ARBA" id="ARBA00011738"/>
    </source>
</evidence>
<evidence type="ECO:0000256" key="6">
    <source>
        <dbReference type="ARBA" id="ARBA00023277"/>
    </source>
</evidence>
<comment type="similarity">
    <text evidence="1">Belongs to the glycosyltransferase group 1 family. Glycosyltransferase 4 subfamily.</text>
</comment>
<dbReference type="AlphaFoldDB" id="A0A0U9HR70"/>
<dbReference type="Pfam" id="PF21269">
    <property type="entry name" value="TreT_GT1"/>
    <property type="match status" value="1"/>
</dbReference>
<dbReference type="Pfam" id="PF00534">
    <property type="entry name" value="Glycos_transf_1"/>
    <property type="match status" value="1"/>
</dbReference>
<comment type="subunit">
    <text evidence="2">Homodimer.</text>
</comment>
<name>A0A0U9HR70_9BACT</name>
<keyword evidence="10" id="KW-1185">Reference proteome</keyword>
<evidence type="ECO:0000313" key="9">
    <source>
        <dbReference type="EMBL" id="GAQ95536.1"/>
    </source>
</evidence>
<feature type="domain" description="Glycosyl transferase family 1" evidence="7">
    <location>
        <begin position="216"/>
        <end position="382"/>
    </location>
</feature>
<feature type="domain" description="Trehalose synthase N-terminal" evidence="8">
    <location>
        <begin position="41"/>
        <end position="183"/>
    </location>
</feature>
<dbReference type="Proteomes" id="UP000054976">
    <property type="component" value="Unassembled WGS sequence"/>
</dbReference>
<dbReference type="PANTHER" id="PTHR47779">
    <property type="entry name" value="SYNTHASE (CCG-9), PUTATIVE (AFU_ORTHOLOGUE AFUA_3G12100)-RELATED"/>
    <property type="match status" value="1"/>
</dbReference>
<evidence type="ECO:0000256" key="5">
    <source>
        <dbReference type="ARBA" id="ARBA00022679"/>
    </source>
</evidence>
<reference evidence="10" key="1">
    <citation type="submission" date="2016-01" db="EMBL/GenBank/DDBJ databases">
        <title>Draft genome sequence of Thermodesulfovibrio aggregans strain TGE-P1.</title>
        <authorList>
            <person name="Sekiguchi Y."/>
            <person name="Ohashi A."/>
            <person name="Matsuura N."/>
            <person name="Tourlousse M.D."/>
        </authorList>
    </citation>
    <scope>NUCLEOTIDE SEQUENCE [LARGE SCALE GENOMIC DNA]</scope>
    <source>
        <strain evidence="10">TGE-P1</strain>
    </source>
</reference>